<dbReference type="SUPFAM" id="SSF57603">
    <property type="entry name" value="FnI-like domain"/>
    <property type="match status" value="1"/>
</dbReference>
<gene>
    <name evidence="17" type="ORF">HF521_007817</name>
</gene>
<evidence type="ECO:0000256" key="6">
    <source>
        <dbReference type="ARBA" id="ARBA00022692"/>
    </source>
</evidence>
<dbReference type="Pfam" id="PF25962">
    <property type="entry name" value="TIL_OTOGL_Mucin"/>
    <property type="match status" value="1"/>
</dbReference>
<feature type="compositionally biased region" description="Polar residues" evidence="12">
    <location>
        <begin position="2053"/>
        <end position="2066"/>
    </location>
</feature>
<comment type="caution">
    <text evidence="17">The sequence shown here is derived from an EMBL/GenBank/DDBJ whole genome shotgun (WGS) entry which is preliminary data.</text>
</comment>
<dbReference type="Pfam" id="PF00094">
    <property type="entry name" value="VWD"/>
    <property type="match status" value="4"/>
</dbReference>
<feature type="transmembrane region" description="Helical" evidence="13">
    <location>
        <begin position="3496"/>
        <end position="3520"/>
    </location>
</feature>
<feature type="compositionally biased region" description="Low complexity" evidence="12">
    <location>
        <begin position="1681"/>
        <end position="1712"/>
    </location>
</feature>
<feature type="region of interest" description="Disordered" evidence="12">
    <location>
        <begin position="2214"/>
        <end position="2298"/>
    </location>
</feature>
<feature type="compositionally biased region" description="Low complexity" evidence="12">
    <location>
        <begin position="2118"/>
        <end position="2146"/>
    </location>
</feature>
<evidence type="ECO:0008006" key="19">
    <source>
        <dbReference type="Google" id="ProtNLM"/>
    </source>
</evidence>
<organism evidence="17 18">
    <name type="scientific">Silurus meridionalis</name>
    <name type="common">Southern catfish</name>
    <name type="synonym">Silurus soldatovi meridionalis</name>
    <dbReference type="NCBI Taxonomy" id="175797"/>
    <lineage>
        <taxon>Eukaryota</taxon>
        <taxon>Metazoa</taxon>
        <taxon>Chordata</taxon>
        <taxon>Craniata</taxon>
        <taxon>Vertebrata</taxon>
        <taxon>Euteleostomi</taxon>
        <taxon>Actinopterygii</taxon>
        <taxon>Neopterygii</taxon>
        <taxon>Teleostei</taxon>
        <taxon>Ostariophysi</taxon>
        <taxon>Siluriformes</taxon>
        <taxon>Siluridae</taxon>
        <taxon>Silurus</taxon>
    </lineage>
</organism>
<keyword evidence="9 13" id="KW-0472">Membrane</keyword>
<dbReference type="InterPro" id="IPR036259">
    <property type="entry name" value="MFS_trans_sf"/>
</dbReference>
<dbReference type="Gene3D" id="2.10.25.10">
    <property type="entry name" value="Laminin"/>
    <property type="match status" value="1"/>
</dbReference>
<feature type="transmembrane region" description="Helical" evidence="13">
    <location>
        <begin position="3125"/>
        <end position="3154"/>
    </location>
</feature>
<comment type="subcellular location">
    <subcellularLocation>
        <location evidence="2">Cell membrane</location>
        <topology evidence="2">Multi-pass membrane protein</topology>
    </subcellularLocation>
    <subcellularLocation>
        <location evidence="1">Secreted</location>
    </subcellularLocation>
</comment>
<dbReference type="Gene3D" id="1.20.1250.20">
    <property type="entry name" value="MFS general substrate transporter like domains"/>
    <property type="match status" value="1"/>
</dbReference>
<evidence type="ECO:0000256" key="4">
    <source>
        <dbReference type="ARBA" id="ARBA00022475"/>
    </source>
</evidence>
<feature type="transmembrane region" description="Helical" evidence="13">
    <location>
        <begin position="3017"/>
        <end position="3039"/>
    </location>
</feature>
<evidence type="ECO:0000256" key="12">
    <source>
        <dbReference type="SAM" id="MobiDB-lite"/>
    </source>
</evidence>
<evidence type="ECO:0000259" key="16">
    <source>
        <dbReference type="PROSITE" id="PS51465"/>
    </source>
</evidence>
<feature type="compositionally biased region" description="Polar residues" evidence="12">
    <location>
        <begin position="1617"/>
        <end position="1626"/>
    </location>
</feature>
<dbReference type="SMART" id="SM00214">
    <property type="entry name" value="VWC"/>
    <property type="match status" value="4"/>
</dbReference>
<keyword evidence="10" id="KW-1015">Disulfide bond</keyword>
<feature type="compositionally biased region" description="Low complexity" evidence="12">
    <location>
        <begin position="2027"/>
        <end position="2050"/>
    </location>
</feature>
<dbReference type="InterPro" id="IPR058753">
    <property type="entry name" value="TIL_OTOGL_Mucin"/>
</dbReference>
<feature type="compositionally biased region" description="Polar residues" evidence="12">
    <location>
        <begin position="1862"/>
        <end position="1877"/>
    </location>
</feature>
<feature type="compositionally biased region" description="Low complexity" evidence="12">
    <location>
        <begin position="1742"/>
        <end position="1765"/>
    </location>
</feature>
<feature type="transmembrane region" description="Helical" evidence="13">
    <location>
        <begin position="3461"/>
        <end position="3484"/>
    </location>
</feature>
<feature type="compositionally biased region" description="Low complexity" evidence="12">
    <location>
        <begin position="1832"/>
        <end position="1861"/>
    </location>
</feature>
<feature type="region of interest" description="Disordered" evidence="12">
    <location>
        <begin position="2118"/>
        <end position="2168"/>
    </location>
</feature>
<evidence type="ECO:0000256" key="13">
    <source>
        <dbReference type="SAM" id="Phobius"/>
    </source>
</evidence>
<feature type="transmembrane region" description="Helical" evidence="13">
    <location>
        <begin position="3301"/>
        <end position="3321"/>
    </location>
</feature>
<dbReference type="InterPro" id="IPR004156">
    <property type="entry name" value="OATP"/>
</dbReference>
<feature type="region of interest" description="Disordered" evidence="12">
    <location>
        <begin position="1915"/>
        <end position="1997"/>
    </location>
</feature>
<dbReference type="SUPFAM" id="SSF100895">
    <property type="entry name" value="Kazal-type serine protease inhibitors"/>
    <property type="match status" value="1"/>
</dbReference>
<feature type="region of interest" description="Disordered" evidence="12">
    <location>
        <begin position="1742"/>
        <end position="1808"/>
    </location>
</feature>
<feature type="region of interest" description="Disordered" evidence="12">
    <location>
        <begin position="2027"/>
        <end position="2092"/>
    </location>
</feature>
<proteinExistence type="inferred from homology"/>
<sequence length="3617" mass="394050">MAGRSPLQSGYIFEVAFLRWTHSEMAHYSIIICILVFISGDFGSVSTQSPNVCKTYGSGVMQTFNNTMFHVKSTCLVILTQFSHAGVDCLISVQRDTNGVMKKVEILVNKIATVIQDGMLNVEGESISLPYDHTYQSVYAFGIYTRFKSKVLPFSVTWYSVSNGVTSLWVQLDLPLMDEMNGICGRLNSSETHAQLLDSNVIRNEMCVIDDAQPVDDKICKEFKSQARECLGTKLNIFDQLCKLNMYINVHQSAKCSFYEEFLSTCSNLLQPKLRNITSCREHQCPGDLHFKVIGAAFPPTCSNPQLQTEYQTSTCLPSDGLVLNDRVKGYHSVKVEDCPCVHRGNIYAPGEKRSSKCQTCKCINGKWTCSANTCQTPCVIEGWFITTFDGKQYSLPGKCTYVAARGLNWTVTIKVSDMIIKEMYLDVHEERYTFSSNKVQLRENTIAITDLSQTEYVTVYWESSMFVKVQTTFGIKMQVQVSPEVQMYLYLPQNVTTAGLCGSKNNNTADDFTTSSGIVENSAQPFALSWALGECMSNNPPVCINTDNELFAEDKCSQLTNTSGVFGKCHDYVPVNTYFEACIQRTCHATTDLQVRACVGLGNYAKACASQGIIIGDWREETACIYSCDSNLKFDYAMRACNHTCRSLSGPDPTCDMSDDPVEGCGCPSGTHLNIPLRCSPRALCHCSYPGGTTPSGPVVIDGRQCMCENGKLQCSDFCDCPHRQICVHCAQAPVNTTQRTCESLSKPFSADKSCISGCYCPEGQYADHTGSCVIRENCTCEFSGIVYASGQSVESNCKTCTCSGGQWECNGDPCPGVCEVFGNGQYKTFDSKWYRFDGHCQYTLVEEIYGLFSIKTESVPCCDEVLTCSRAISVKLKDEVVLIMRDMNVTQNLLDGWRFRAQSLYSIHTVGLYIIISVPELGLTVIWDKQTKVKIELRASWNGKVRGLCGDFDGKLMNDLLTSSSTVVFSTLEFGNSWKTAVPPCSDVTQELFPCERHSYCAAWAQRRCMILHSDTFQPCHLKVDPTPYYQACILESCSCDFEGKFLGFCTAVAAYADACTTQNVCIKWRTPDLCPVYCDYYNEEGQCSWHYEACPPQIKTCGKNNKFSGKLEGCYPRCPAEMPFYDENRRTCSSLDNCTCFFNNTVVESGTKVTTLSESCDCIKGQMLCVYTTTTITTSTLEPTPLTTTAETFVTTLTPTITTISQTTSQIITNSTKTHLTTNSTTPESTTKVSASTTPLITTSATTEPTTTTSTTETTTEKSETTTPVTSIPTPKTTSALTTASTETLVTTTTTPKPTTNTFESTTPFTVISTTSETQVTTPITEFTTEEPTPTSPFTTKLTSMTETRSTTAITTEEPTTTTQLNKTLTTTETTVTTLTPEITTEKWETTTSLTTTAIPNTTSASITTSETPVTTSITEFTTEEPTPTFPLTTTTTATTSTQEITTGEPKTTTPLTTSTATKTIMTTSTTEITTEKSDTTTLQTTTAIPKTTSEHTTALTETPVTTKMTPATTTNAFESTTPINSTSTTPETPEATSITEFTTEEPTTTSTLTTTSTTTEITVDTSTTETTPEKSGTTTPVTSTLIPKTTSAPNTVSTETPVKTTTTPKMTTNKFESTTPNFVTSTTSETPVTTSITEFTTEEPTSSSTLTTTSTTTEITSTTEITPGKSETTTLVTSTPIPKTTSAPTTASTETPVTTTTTPKTTTNELESTTPIIVTSTSSETPVTTSITEFTTKEATTSSTLTTTSTTTEMTSTTEITPGKSETTTLVTSTPIPKTTRAPTTGSTETHVTTTTTPKTTTNELESTTPIIVTSTSLETPVTTSITEFTPEEPTSSSTLTTTSTTTETTSTAEITSGKSETTTLVTSTPIPKTTNESTTALTETPVTIITTPKTTTNKFESTTPIIVTSTTSETPVTTSITEFTPEEPTSSSTLTTTSTTTEITSTAEITSGKSETTTLVTSTPIPKTTSAPTTASTETPVTTTTTPKTTTNELESTTPIIVTSTSSETPVTTSITEFTTKEATTSSTLTTTSTTTEMTSTTEITPGKSETTTLVTSTPIPKTTRAPTTGSTQTPVTTTTTPKTTTNELESTTPIIVTSTSSETPVTTSITEFTPEETTSSSTLTTTSTTTETTSTAEITSGKSETTTSVTSTPIPKTTNESTTALTETPVTIIMTPKTTTNKFESTTPIIVTSTTSETPVTTSITEFTTEEPTTSSTLTTNSTTTETTSTAEITSGKSETTTSVTSTPIPKTTTPTVKTTIEPTTTTTTASTPELTTKASKPTTTLTTEQQTPVTTAKITTVTETTLATKKSTPTETPVTKTSTPPTTVPITDCKDLIKNQTWPEGYQWKEDCFNKICINSVIELRPLVCPTPVMPVCPRGMPQLVKDEQGCCETWQCDCQCDVFGDPHYTSFAGQDYDFLENCTYILVEERTPRQYLSIIVDNYYCEPFGSCAKGIILKYQNNTVTLQVIQSPDEMPVLETSLNQVTIKPPYRGDGLRFESTDAEVYIFLEEIRSYIFLSVWNTLKINLAMEHFFNNTQGQCGVCGSASCVRRDGSVENEDCCDKTAYEWIVDDPFKPYCQQAPRHVPCIPDLPPIPPTSPPIVPPCVAPLCDLLRHELFGECSRYIDVENLVNSCNFDYCVAHTNATVCSPLEHLANQCKKMGFCVAWRNLTKGICDITCPEGMIFDECRSTPTDYCRGGVHVPGSVLDTARSGCFCPENQLLAETHKKICVSECTNCKGPLGEPMPVGAIWESNCYMCTCNNQTLTEECWPKPLAPTPICSPGSALISDCCNNQICVEKTCEYNGTIYKVGETWRDPQNTCVTFHCTSEGTEIETSVCPQQFCPEELRVWDEHHCCYSCNTTCGVRLSRMTVENCTQEVMVPTCEGSCASSSSQPSYLYTRLPHSVHSKEPDIECSFIAHLQATMSVEKKDPPQPCCSKLKMFLVSLSFVYFAKAFQGSYMKSSVTQIERRFDIPSSQIGFIDVSFEIGNLLVIAFVSYFGAKLHRPRLIGMGCLIMAIGSFITAMPHFFQGLYKYETTISHIFNDTESITPCLANESHLQDDISAVSQTECEKASGSSLWVYVFLGNLLRGIGETPVMPLGLSYMDDFARQENTAFYIACIQSFGIMGPMVGFMLGSFCAKLYVDVGAVDLDSIAINYKDSRWVGAWWLGFLVTGAVMLLAGIPFWFLPRSLPKQGEDDERMKSQVGSHEQESFIPIEKKKPPPSEKVEAVNVVAMAKDFLPSLRRLFRNSVYVLIICTGLVQVNSFIGMITFKPKYLEQIFGQSPSRGIFLIGILNVPAVALGIISGGIVMKKFQLSVIGAAKMSFSATFLAFVLMLSQYFLHCGNREVAGLTVTYQGLPEISSGHQSLLSQCNSECSCSLKHWDPVCADNGMTYSTPCLAGCQSSTGFGKEMVFHNCSCVVEAPKASMNMSAVLGQCPNKDNCDYMFKIYMAMTVLGAFISASGASPAYIILLRSIQPDLKSLALGMQTLIVRTLGGIPSPIYFGALIDRTCLKWGTKQCGGQGACRIYNADAFRVTFLGLMYGLSSLAILLWVLLYNRISHQQRQLALQNQTKATEPDANNTATDNAPSALVKCMKELDRETSI</sequence>
<evidence type="ECO:0000256" key="2">
    <source>
        <dbReference type="ARBA" id="ARBA00004651"/>
    </source>
</evidence>
<evidence type="ECO:0000256" key="7">
    <source>
        <dbReference type="ARBA" id="ARBA00022737"/>
    </source>
</evidence>
<keyword evidence="6 13" id="KW-0812">Transmembrane</keyword>
<dbReference type="PROSITE" id="PS51465">
    <property type="entry name" value="KAZAL_2"/>
    <property type="match status" value="1"/>
</dbReference>
<feature type="transmembrane region" description="Helical" evidence="13">
    <location>
        <begin position="3333"/>
        <end position="3353"/>
    </location>
</feature>
<feature type="compositionally biased region" description="Polar residues" evidence="12">
    <location>
        <begin position="1768"/>
        <end position="1787"/>
    </location>
</feature>
<dbReference type="SMART" id="SM00216">
    <property type="entry name" value="VWD"/>
    <property type="match status" value="4"/>
</dbReference>
<dbReference type="SUPFAM" id="SSF57567">
    <property type="entry name" value="Serine protease inhibitors"/>
    <property type="match status" value="1"/>
</dbReference>
<keyword evidence="7" id="KW-0677">Repeat</keyword>
<evidence type="ECO:0000256" key="1">
    <source>
        <dbReference type="ARBA" id="ARBA00004613"/>
    </source>
</evidence>
<dbReference type="SUPFAM" id="SSF103473">
    <property type="entry name" value="MFS general substrate transporter"/>
    <property type="match status" value="1"/>
</dbReference>
<dbReference type="GO" id="GO:0005886">
    <property type="term" value="C:plasma membrane"/>
    <property type="evidence" value="ECO:0007669"/>
    <property type="project" value="UniProtKB-SubCell"/>
</dbReference>
<dbReference type="InterPro" id="IPR036084">
    <property type="entry name" value="Ser_inhib-like_sf"/>
</dbReference>
<dbReference type="Pfam" id="PF08742">
    <property type="entry name" value="C8"/>
    <property type="match status" value="3"/>
</dbReference>
<keyword evidence="8 13" id="KW-1133">Transmembrane helix</keyword>
<dbReference type="Pfam" id="PF03137">
    <property type="entry name" value="OATP"/>
    <property type="match status" value="1"/>
</dbReference>
<evidence type="ECO:0000256" key="8">
    <source>
        <dbReference type="ARBA" id="ARBA00022989"/>
    </source>
</evidence>
<feature type="compositionally biased region" description="Low complexity" evidence="12">
    <location>
        <begin position="1268"/>
        <end position="1308"/>
    </location>
</feature>
<feature type="region of interest" description="Disordered" evidence="12">
    <location>
        <begin position="1832"/>
        <end position="1883"/>
    </location>
</feature>
<feature type="compositionally biased region" description="Low complexity" evidence="12">
    <location>
        <begin position="1788"/>
        <end position="1808"/>
    </location>
</feature>
<name>A0A8T0ARA6_SILME</name>
<dbReference type="InterPro" id="IPR001007">
    <property type="entry name" value="VWF_dom"/>
</dbReference>
<dbReference type="SMART" id="SM00832">
    <property type="entry name" value="C8"/>
    <property type="match status" value="2"/>
</dbReference>
<dbReference type="CDD" id="cd19941">
    <property type="entry name" value="TIL"/>
    <property type="match status" value="1"/>
</dbReference>
<feature type="transmembrane region" description="Helical" evidence="13">
    <location>
        <begin position="3262"/>
        <end position="3281"/>
    </location>
</feature>
<comment type="similarity">
    <text evidence="3">Belongs to the organo anion transporter (TC 2.A.60) family.</text>
</comment>
<dbReference type="InterPro" id="IPR020846">
    <property type="entry name" value="MFS_dom"/>
</dbReference>
<dbReference type="PROSITE" id="PS51233">
    <property type="entry name" value="VWFD"/>
    <property type="match status" value="4"/>
</dbReference>
<feature type="compositionally biased region" description="Low complexity" evidence="12">
    <location>
        <begin position="1221"/>
        <end position="1261"/>
    </location>
</feature>
<evidence type="ECO:0000313" key="17">
    <source>
        <dbReference type="EMBL" id="KAF7694064.1"/>
    </source>
</evidence>
<evidence type="ECO:0000256" key="10">
    <source>
        <dbReference type="ARBA" id="ARBA00023157"/>
    </source>
</evidence>
<dbReference type="PANTHER" id="PTHR11339:SF408">
    <property type="entry name" value="MUCIN-5B"/>
    <property type="match status" value="1"/>
</dbReference>
<dbReference type="InterPro" id="IPR050780">
    <property type="entry name" value="Mucin_vWF_Thrombospondin_sf"/>
</dbReference>
<dbReference type="GO" id="GO:0031012">
    <property type="term" value="C:extracellular matrix"/>
    <property type="evidence" value="ECO:0007669"/>
    <property type="project" value="TreeGrafter"/>
</dbReference>
<dbReference type="SMART" id="SM00215">
    <property type="entry name" value="VWC_out"/>
    <property type="match status" value="2"/>
</dbReference>
<feature type="domain" description="Kazal-like" evidence="16">
    <location>
        <begin position="3378"/>
        <end position="3433"/>
    </location>
</feature>
<feature type="domain" description="VWFD" evidence="15">
    <location>
        <begin position="377"/>
        <end position="539"/>
    </location>
</feature>
<accession>A0A8T0ARA6</accession>
<dbReference type="InterPro" id="IPR036058">
    <property type="entry name" value="Kazal_dom_sf"/>
</dbReference>
<feature type="compositionally biased region" description="Low complexity" evidence="12">
    <location>
        <begin position="1519"/>
        <end position="1586"/>
    </location>
</feature>
<feature type="transmembrane region" description="Helical" evidence="13">
    <location>
        <begin position="3174"/>
        <end position="3198"/>
    </location>
</feature>
<dbReference type="Proteomes" id="UP000606274">
    <property type="component" value="Unassembled WGS sequence"/>
</dbReference>
<feature type="compositionally biased region" description="Polar residues" evidence="12">
    <location>
        <begin position="1587"/>
        <end position="1598"/>
    </location>
</feature>
<dbReference type="GO" id="GO:0005615">
    <property type="term" value="C:extracellular space"/>
    <property type="evidence" value="ECO:0007669"/>
    <property type="project" value="TreeGrafter"/>
</dbReference>
<feature type="compositionally biased region" description="Low complexity" evidence="12">
    <location>
        <begin position="1915"/>
        <end position="1956"/>
    </location>
</feature>
<protein>
    <recommendedName>
        <fullName evidence="19">Mucin-2-like</fullName>
    </recommendedName>
</protein>
<evidence type="ECO:0000256" key="3">
    <source>
        <dbReference type="ARBA" id="ARBA00009657"/>
    </source>
</evidence>
<dbReference type="InterPro" id="IPR001846">
    <property type="entry name" value="VWF_type-D"/>
</dbReference>
<dbReference type="EMBL" id="JABFDY010000018">
    <property type="protein sequence ID" value="KAF7694064.1"/>
    <property type="molecule type" value="Genomic_DNA"/>
</dbReference>
<dbReference type="GO" id="GO:0022857">
    <property type="term" value="F:transmembrane transporter activity"/>
    <property type="evidence" value="ECO:0007669"/>
    <property type="project" value="InterPro"/>
</dbReference>
<feature type="region of interest" description="Disordered" evidence="12">
    <location>
        <begin position="1426"/>
        <end position="1460"/>
    </location>
</feature>
<reference evidence="17" key="1">
    <citation type="submission" date="2020-08" db="EMBL/GenBank/DDBJ databases">
        <title>Chromosome-level assembly of Southern catfish (Silurus meridionalis) provides insights into visual adaptation to the nocturnal and benthic lifestyles.</title>
        <authorList>
            <person name="Zhang Y."/>
            <person name="Wang D."/>
            <person name="Peng Z."/>
        </authorList>
    </citation>
    <scope>NUCLEOTIDE SEQUENCE</scope>
    <source>
        <strain evidence="17">SWU-2019-XX</strain>
        <tissue evidence="17">Muscle</tissue>
    </source>
</reference>
<dbReference type="FunFam" id="2.10.25.10:FF:000674">
    <property type="entry name" value="Mucin-2"/>
    <property type="match status" value="1"/>
</dbReference>
<dbReference type="Pfam" id="PF07648">
    <property type="entry name" value="Kazal_2"/>
    <property type="match status" value="1"/>
</dbReference>
<evidence type="ECO:0000259" key="15">
    <source>
        <dbReference type="PROSITE" id="PS51233"/>
    </source>
</evidence>
<dbReference type="InterPro" id="IPR002350">
    <property type="entry name" value="Kazal_dom"/>
</dbReference>
<dbReference type="PROSITE" id="PS50850">
    <property type="entry name" value="MFS"/>
    <property type="match status" value="1"/>
</dbReference>
<dbReference type="InterPro" id="IPR014853">
    <property type="entry name" value="VWF/SSPO/ZAN-like_Cys-rich_dom"/>
</dbReference>
<feature type="compositionally biased region" description="Polar residues" evidence="12">
    <location>
        <begin position="2147"/>
        <end position="2162"/>
    </location>
</feature>
<keyword evidence="18" id="KW-1185">Reference proteome</keyword>
<feature type="domain" description="Major facilitator superfamily (MFS) profile" evidence="14">
    <location>
        <begin position="2952"/>
        <end position="3573"/>
    </location>
</feature>
<feature type="compositionally biased region" description="Low complexity" evidence="12">
    <location>
        <begin position="1627"/>
        <end position="1671"/>
    </location>
</feature>
<feature type="compositionally biased region" description="Low complexity" evidence="12">
    <location>
        <begin position="2072"/>
        <end position="2092"/>
    </location>
</feature>
<feature type="domain" description="VWFD" evidence="15">
    <location>
        <begin position="2406"/>
        <end position="2588"/>
    </location>
</feature>
<keyword evidence="11" id="KW-0325">Glycoprotein</keyword>
<dbReference type="PANTHER" id="PTHR11339">
    <property type="entry name" value="EXTRACELLULAR MATRIX GLYCOPROTEIN RELATED"/>
    <property type="match status" value="1"/>
</dbReference>
<feature type="compositionally biased region" description="Low complexity" evidence="12">
    <location>
        <begin position="1966"/>
        <end position="1997"/>
    </location>
</feature>
<feature type="domain" description="VWFD" evidence="15">
    <location>
        <begin position="51"/>
        <end position="221"/>
    </location>
</feature>
<keyword evidence="4" id="KW-1003">Cell membrane</keyword>
<evidence type="ECO:0000256" key="5">
    <source>
        <dbReference type="ARBA" id="ARBA00022525"/>
    </source>
</evidence>
<keyword evidence="5" id="KW-0964">Secreted</keyword>
<feature type="compositionally biased region" description="Low complexity" evidence="12">
    <location>
        <begin position="1599"/>
        <end position="1616"/>
    </location>
</feature>
<feature type="region of interest" description="Disordered" evidence="12">
    <location>
        <begin position="1519"/>
        <end position="1712"/>
    </location>
</feature>
<feature type="domain" description="VWFD" evidence="15">
    <location>
        <begin position="818"/>
        <end position="988"/>
    </location>
</feature>
<feature type="transmembrane region" description="Helical" evidence="13">
    <location>
        <begin position="2990"/>
        <end position="3011"/>
    </location>
</feature>
<evidence type="ECO:0000313" key="18">
    <source>
        <dbReference type="Proteomes" id="UP000606274"/>
    </source>
</evidence>
<evidence type="ECO:0000256" key="9">
    <source>
        <dbReference type="ARBA" id="ARBA00023136"/>
    </source>
</evidence>
<feature type="transmembrane region" description="Helical" evidence="13">
    <location>
        <begin position="3550"/>
        <end position="3569"/>
    </location>
</feature>
<dbReference type="NCBIfam" id="TIGR00805">
    <property type="entry name" value="oat"/>
    <property type="match status" value="1"/>
</dbReference>
<evidence type="ECO:0000259" key="14">
    <source>
        <dbReference type="PROSITE" id="PS50850"/>
    </source>
</evidence>
<feature type="region of interest" description="Disordered" evidence="12">
    <location>
        <begin position="1221"/>
        <end position="1308"/>
    </location>
</feature>
<evidence type="ECO:0000256" key="11">
    <source>
        <dbReference type="ARBA" id="ARBA00023180"/>
    </source>
</evidence>